<proteinExistence type="predicted"/>
<dbReference type="Proteomes" id="UP000520011">
    <property type="component" value="Unassembled WGS sequence"/>
</dbReference>
<reference evidence="1 2" key="1">
    <citation type="submission" date="2020-08" db="EMBL/GenBank/DDBJ databases">
        <title>Genomic Encyclopedia of Type Strains, Phase IV (KMG-IV): sequencing the most valuable type-strain genomes for metagenomic binning, comparative biology and taxonomic classification.</title>
        <authorList>
            <person name="Goeker M."/>
        </authorList>
    </citation>
    <scope>NUCLEOTIDE SEQUENCE [LARGE SCALE GENOMIC DNA]</scope>
    <source>
        <strain evidence="1 2">DSM 16325</strain>
    </source>
</reference>
<evidence type="ECO:0000313" key="2">
    <source>
        <dbReference type="Proteomes" id="UP000520011"/>
    </source>
</evidence>
<accession>A0A7W8IQP3</accession>
<dbReference type="AlphaFoldDB" id="A0A7W8IQP3"/>
<organism evidence="1 2">
    <name type="scientific">Anoxybacteroides tepidamans</name>
    <dbReference type="NCBI Taxonomy" id="265948"/>
    <lineage>
        <taxon>Bacteria</taxon>
        <taxon>Bacillati</taxon>
        <taxon>Bacillota</taxon>
        <taxon>Bacilli</taxon>
        <taxon>Bacillales</taxon>
        <taxon>Anoxybacillaceae</taxon>
        <taxon>Anoxybacteroides</taxon>
    </lineage>
</organism>
<comment type="caution">
    <text evidence="1">The sequence shown here is derived from an EMBL/GenBank/DDBJ whole genome shotgun (WGS) entry which is preliminary data.</text>
</comment>
<name>A0A7W8IQP3_9BACL</name>
<sequence length="31" mass="3689">MKTSDITYVEGKIIPWKEREVAKRRVAAERK</sequence>
<keyword evidence="2" id="KW-1185">Reference proteome</keyword>
<protein>
    <submittedName>
        <fullName evidence="1">Uncharacterized protein</fullName>
    </submittedName>
</protein>
<dbReference type="EMBL" id="JACHEP010000009">
    <property type="protein sequence ID" value="MBB5324872.1"/>
    <property type="molecule type" value="Genomic_DNA"/>
</dbReference>
<gene>
    <name evidence="1" type="ORF">HNQ34_001970</name>
</gene>
<evidence type="ECO:0000313" key="1">
    <source>
        <dbReference type="EMBL" id="MBB5324872.1"/>
    </source>
</evidence>